<dbReference type="SUPFAM" id="SSF109604">
    <property type="entry name" value="HD-domain/PDEase-like"/>
    <property type="match status" value="1"/>
</dbReference>
<gene>
    <name evidence="2" type="ORF">JOC49_000626</name>
</gene>
<reference evidence="2 3" key="1">
    <citation type="submission" date="2021-01" db="EMBL/GenBank/DDBJ databases">
        <title>Genomic Encyclopedia of Type Strains, Phase IV (KMG-IV): sequencing the most valuable type-strain genomes for metagenomic binning, comparative biology and taxonomic classification.</title>
        <authorList>
            <person name="Goeker M."/>
        </authorList>
    </citation>
    <scope>NUCLEOTIDE SEQUENCE [LARGE SCALE GENOMIC DNA]</scope>
    <source>
        <strain evidence="2 3">DSM 24436</strain>
    </source>
</reference>
<sequence length="234" mass="26731">MAKAMGFHLFQGYFFSKPKIIGHKNDNKSALKTQYIRILNELKQEEPSYTKIAEIIQQDASLTYRFLRIIGKRAKEDEIASIKRAMTFMGLKELERWIHVLLIQDLGGNKPKELMIMSLTRSKFSEILAIHSQGQKHCQEATLMGLLSMIDVLQDVSMEEALKGIPLASEIISALVRNEGELSLILRIVQAIEMANWNEVDLLGNWLKLPIKEIGRFYLSALKWAEETVLQITS</sequence>
<dbReference type="Pfam" id="PF08668">
    <property type="entry name" value="HDOD"/>
    <property type="match status" value="1"/>
</dbReference>
<dbReference type="EMBL" id="JAFBDT010000003">
    <property type="protein sequence ID" value="MBM7561109.1"/>
    <property type="molecule type" value="Genomic_DNA"/>
</dbReference>
<name>A0ABS2MNZ9_9FIRM</name>
<organism evidence="2 3">
    <name type="scientific">Fusibacter tunisiensis</name>
    <dbReference type="NCBI Taxonomy" id="1008308"/>
    <lineage>
        <taxon>Bacteria</taxon>
        <taxon>Bacillati</taxon>
        <taxon>Bacillota</taxon>
        <taxon>Clostridia</taxon>
        <taxon>Eubacteriales</taxon>
        <taxon>Eubacteriales Family XII. Incertae Sedis</taxon>
        <taxon>Fusibacter</taxon>
    </lineage>
</organism>
<evidence type="ECO:0000313" key="3">
    <source>
        <dbReference type="Proteomes" id="UP000767854"/>
    </source>
</evidence>
<dbReference type="PANTHER" id="PTHR33525">
    <property type="match status" value="1"/>
</dbReference>
<dbReference type="Proteomes" id="UP000767854">
    <property type="component" value="Unassembled WGS sequence"/>
</dbReference>
<accession>A0ABS2MNZ9</accession>
<keyword evidence="3" id="KW-1185">Reference proteome</keyword>
<dbReference type="PANTHER" id="PTHR33525:SF4">
    <property type="entry name" value="CYCLIC DI-GMP PHOSPHODIESTERASE CDGJ"/>
    <property type="match status" value="1"/>
</dbReference>
<dbReference type="InterPro" id="IPR013976">
    <property type="entry name" value="HDOD"/>
</dbReference>
<dbReference type="PROSITE" id="PS51833">
    <property type="entry name" value="HDOD"/>
    <property type="match status" value="1"/>
</dbReference>
<dbReference type="RefSeq" id="WP_204662187.1">
    <property type="nucleotide sequence ID" value="NZ_JAFBDT010000003.1"/>
</dbReference>
<evidence type="ECO:0000259" key="1">
    <source>
        <dbReference type="PROSITE" id="PS51833"/>
    </source>
</evidence>
<dbReference type="Gene3D" id="1.10.3210.10">
    <property type="entry name" value="Hypothetical protein af1432"/>
    <property type="match status" value="1"/>
</dbReference>
<evidence type="ECO:0000313" key="2">
    <source>
        <dbReference type="EMBL" id="MBM7561109.1"/>
    </source>
</evidence>
<feature type="domain" description="HDOD" evidence="1">
    <location>
        <begin position="28"/>
        <end position="213"/>
    </location>
</feature>
<dbReference type="InterPro" id="IPR052340">
    <property type="entry name" value="RNase_Y/CdgJ"/>
</dbReference>
<proteinExistence type="predicted"/>
<protein>
    <submittedName>
        <fullName evidence="2">C-di-GMP-related signal transduction protein</fullName>
    </submittedName>
</protein>
<comment type="caution">
    <text evidence="2">The sequence shown here is derived from an EMBL/GenBank/DDBJ whole genome shotgun (WGS) entry which is preliminary data.</text>
</comment>